<protein>
    <recommendedName>
        <fullName evidence="4">VCBS repeat-containing protein</fullName>
    </recommendedName>
</protein>
<dbReference type="Pfam" id="PF13517">
    <property type="entry name" value="FG-GAP_3"/>
    <property type="match status" value="4"/>
</dbReference>
<dbReference type="PANTHER" id="PTHR44103:SF1">
    <property type="entry name" value="PROPROTEIN CONVERTASE P"/>
    <property type="match status" value="1"/>
</dbReference>
<dbReference type="Proteomes" id="UP000188388">
    <property type="component" value="Unassembled WGS sequence"/>
</dbReference>
<name>A0A1R3VDK6_9HYPH</name>
<dbReference type="InterPro" id="IPR013517">
    <property type="entry name" value="FG-GAP"/>
</dbReference>
<dbReference type="Gene3D" id="2.130.10.130">
    <property type="entry name" value="Integrin alpha, N-terminal"/>
    <property type="match status" value="3"/>
</dbReference>
<organism evidence="2 3">
    <name type="scientific">Mesorhizobium prunaredense</name>
    <dbReference type="NCBI Taxonomy" id="1631249"/>
    <lineage>
        <taxon>Bacteria</taxon>
        <taxon>Pseudomonadati</taxon>
        <taxon>Pseudomonadota</taxon>
        <taxon>Alphaproteobacteria</taxon>
        <taxon>Hyphomicrobiales</taxon>
        <taxon>Phyllobacteriaceae</taxon>
        <taxon>Mesorhizobium</taxon>
    </lineage>
</organism>
<proteinExistence type="predicted"/>
<accession>A0A1R3VDK6</accession>
<keyword evidence="1" id="KW-0732">Signal</keyword>
<dbReference type="PANTHER" id="PTHR44103">
    <property type="entry name" value="PROPROTEIN CONVERTASE P"/>
    <property type="match status" value="1"/>
</dbReference>
<evidence type="ECO:0008006" key="4">
    <source>
        <dbReference type="Google" id="ProtNLM"/>
    </source>
</evidence>
<keyword evidence="3" id="KW-1185">Reference proteome</keyword>
<evidence type="ECO:0000256" key="1">
    <source>
        <dbReference type="ARBA" id="ARBA00022729"/>
    </source>
</evidence>
<evidence type="ECO:0000313" key="2">
    <source>
        <dbReference type="EMBL" id="SIT57944.1"/>
    </source>
</evidence>
<gene>
    <name evidence="2" type="ORF">BQ8794_50046</name>
</gene>
<evidence type="ECO:0000313" key="3">
    <source>
        <dbReference type="Proteomes" id="UP000188388"/>
    </source>
</evidence>
<dbReference type="AlphaFoldDB" id="A0A1R3VDK6"/>
<dbReference type="STRING" id="1631249.BQ8794_50046"/>
<reference evidence="3" key="1">
    <citation type="submission" date="2017-01" db="EMBL/GenBank/DDBJ databases">
        <authorList>
            <person name="Brunel B."/>
        </authorList>
    </citation>
    <scope>NUCLEOTIDE SEQUENCE [LARGE SCALE GENOMIC DNA]</scope>
</reference>
<sequence length="792" mass="86218">MNGGRCRICRGEISSGGWPTTKCSHATKSTFTMFGRLIAVLMIGCTLASCDAAQGQGPPEEILESGLVFERKEIAPYSGDVKLVGDIDGDNRLDFVLGGFPEDAMSWWRWPDLVHTVIARPRVEFTTDGVLADIDGDGDPDIVTADGSDAVNLVWFENPRPNDNPTHGPSWKRREIGAVGSWGKDIKAADFDGDGLVDIVVRAPGEVMIFFQESPSSWTRVGLFFFNLGEEGMAIGDIDGDADVDLVLHGVWASNPGAAAARDPALWRSYELGPFNPAFKALVTDLDQDGRADILTSSSEHTDDVAWFQPLAGPTGRWIRHVIQPSVAGAHTLQAADMDGDGDNDVVVGQMHTTEERKLAIHYNVDGRGTRWSRQVIDDVGLHNGIVADVDRDRDFDIYGANWVGNPPVRVWINRLDPPASVRLDRWTYHRITNGHVRSFGIAFSAMDGDDLTDIISGPFWYRQPVEPWNTEWERAPLAEGVDAVAALDLDGDGRGEVIAQRGGGRALHLVWLHAEDIEAHRFEEHEIGEVPAASHELGSQGHALAQVVKGGKPEVAVSSGGGVFYFKIPDDPTVEPWPRTRICAEASDEGIAFADIDRDGLLDLVATTGDAKTAAWWRNPGDGSPDWKLRHVGKVPEMVYPDRVAAADLDGDGRADIVVTEENGKADSAKAYWWHNPGDSSSDWEQHEITSRGSLNSLSVSDMTGDGRPDLIMGEHRGALRLSSWHNLGGGRFIEQLVGEGMENHLGARTVDLDGDGDLDIVSIAWDAFEAIHVWRNGAVGKDADGDQKAR</sequence>
<dbReference type="EMBL" id="FTPD01000045">
    <property type="protein sequence ID" value="SIT57944.1"/>
    <property type="molecule type" value="Genomic_DNA"/>
</dbReference>
<dbReference type="InterPro" id="IPR028994">
    <property type="entry name" value="Integrin_alpha_N"/>
</dbReference>
<dbReference type="SUPFAM" id="SSF69318">
    <property type="entry name" value="Integrin alpha N-terminal domain"/>
    <property type="match status" value="2"/>
</dbReference>